<organism evidence="1">
    <name type="scientific">hydrothermal vent metagenome</name>
    <dbReference type="NCBI Taxonomy" id="652676"/>
    <lineage>
        <taxon>unclassified sequences</taxon>
        <taxon>metagenomes</taxon>
        <taxon>ecological metagenomes</taxon>
    </lineage>
</organism>
<name>A0A3B0YEP4_9ZZZZ</name>
<dbReference type="Pfam" id="PF11743">
    <property type="entry name" value="DUF3301"/>
    <property type="match status" value="1"/>
</dbReference>
<dbReference type="InterPro" id="IPR021732">
    <property type="entry name" value="DUF3301"/>
</dbReference>
<evidence type="ECO:0008006" key="2">
    <source>
        <dbReference type="Google" id="ProtNLM"/>
    </source>
</evidence>
<evidence type="ECO:0000313" key="1">
    <source>
        <dbReference type="EMBL" id="VAW74623.1"/>
    </source>
</evidence>
<gene>
    <name evidence="1" type="ORF">MNBD_GAMMA12-3519</name>
</gene>
<proteinExistence type="predicted"/>
<protein>
    <recommendedName>
        <fullName evidence="2">DUF3301 domain-containing protein</fullName>
    </recommendedName>
</protein>
<accession>A0A3B0YEP4</accession>
<reference evidence="1" key="1">
    <citation type="submission" date="2018-06" db="EMBL/GenBank/DDBJ databases">
        <authorList>
            <person name="Zhirakovskaya E."/>
        </authorList>
    </citation>
    <scope>NUCLEOTIDE SEQUENCE</scope>
</reference>
<dbReference type="EMBL" id="UOFL01000060">
    <property type="protein sequence ID" value="VAW74623.1"/>
    <property type="molecule type" value="Genomic_DNA"/>
</dbReference>
<sequence>MTITELILILGVAVLIWFWLESMKISESARAIGAENCRKNSVQFLDDTVHLVAIKFGRNNHGRVVLFRKYKYEFTNSEIHRYNGEIIMSGREHYHSYMDVYRIEENDSDVSSE</sequence>
<dbReference type="AlphaFoldDB" id="A0A3B0YEP4"/>